<keyword evidence="20" id="KW-1185">Reference proteome</keyword>
<evidence type="ECO:0000259" key="18">
    <source>
        <dbReference type="Pfam" id="PF03717"/>
    </source>
</evidence>
<dbReference type="Gene3D" id="3.30.450.330">
    <property type="match status" value="1"/>
</dbReference>
<evidence type="ECO:0000256" key="12">
    <source>
        <dbReference type="ARBA" id="ARBA00023136"/>
    </source>
</evidence>
<dbReference type="AlphaFoldDB" id="A0A5E4UTV4"/>
<evidence type="ECO:0000256" key="13">
    <source>
        <dbReference type="ARBA" id="ARBA00023210"/>
    </source>
</evidence>
<comment type="similarity">
    <text evidence="16">Belongs to the transpeptidase family. FtsI subfamily.</text>
</comment>
<keyword evidence="9 16" id="KW-0133">Cell shape</keyword>
<dbReference type="PANTHER" id="PTHR30627">
    <property type="entry name" value="PEPTIDOGLYCAN D,D-TRANSPEPTIDASE"/>
    <property type="match status" value="1"/>
</dbReference>
<comment type="function">
    <text evidence="16">Catalyzes cross-linking of the peptidoglycan cell wall at the division septum.</text>
</comment>
<dbReference type="EMBL" id="CABPSN010000003">
    <property type="protein sequence ID" value="VVE02345.1"/>
    <property type="molecule type" value="Genomic_DNA"/>
</dbReference>
<keyword evidence="11 16" id="KW-1133">Transmembrane helix</keyword>
<dbReference type="GO" id="GO:0000917">
    <property type="term" value="P:division septum assembly"/>
    <property type="evidence" value="ECO:0007669"/>
    <property type="project" value="UniProtKB-KW"/>
</dbReference>
<dbReference type="GO" id="GO:0009002">
    <property type="term" value="F:serine-type D-Ala-D-Ala carboxypeptidase activity"/>
    <property type="evidence" value="ECO:0007669"/>
    <property type="project" value="UniProtKB-UniRule"/>
</dbReference>
<dbReference type="Proteomes" id="UP000366819">
    <property type="component" value="Unassembled WGS sequence"/>
</dbReference>
<evidence type="ECO:0000313" key="19">
    <source>
        <dbReference type="EMBL" id="VVE02345.1"/>
    </source>
</evidence>
<accession>A0A5E4UTV4</accession>
<comment type="pathway">
    <text evidence="16">Cell wall biogenesis; peptidoglycan biosynthesis.</text>
</comment>
<feature type="domain" description="Penicillin-binding protein transpeptidase" evidence="17">
    <location>
        <begin position="264"/>
        <end position="559"/>
    </location>
</feature>
<dbReference type="GO" id="GO:0008360">
    <property type="term" value="P:regulation of cell shape"/>
    <property type="evidence" value="ECO:0007669"/>
    <property type="project" value="UniProtKB-KW"/>
</dbReference>
<dbReference type="EC" id="3.4.16.4" evidence="16"/>
<evidence type="ECO:0000256" key="14">
    <source>
        <dbReference type="ARBA" id="ARBA00023306"/>
    </source>
</evidence>
<protein>
    <recommendedName>
        <fullName evidence="16">Peptidoglycan D,D-transpeptidase FtsI</fullName>
        <ecNumber evidence="16">3.4.16.4</ecNumber>
    </recommendedName>
    <alternativeName>
        <fullName evidence="16">Penicillin-binding protein 3</fullName>
        <shortName evidence="16">PBP-3</shortName>
    </alternativeName>
</protein>
<feature type="active site" description="Acyl-ester intermediate" evidence="16">
    <location>
        <position position="310"/>
    </location>
</feature>
<dbReference type="GO" id="GO:0071555">
    <property type="term" value="P:cell wall organization"/>
    <property type="evidence" value="ECO:0007669"/>
    <property type="project" value="UniProtKB-KW"/>
</dbReference>
<dbReference type="RefSeq" id="WP_150575873.1">
    <property type="nucleotide sequence ID" value="NZ_CABPSN010000003.1"/>
</dbReference>
<dbReference type="GO" id="GO:0009252">
    <property type="term" value="P:peptidoglycan biosynthetic process"/>
    <property type="evidence" value="ECO:0007669"/>
    <property type="project" value="UniProtKB-UniRule"/>
</dbReference>
<keyword evidence="4 16" id="KW-0132">Cell division</keyword>
<keyword evidence="2 16" id="KW-1003">Cell membrane</keyword>
<dbReference type="SUPFAM" id="SSF56519">
    <property type="entry name" value="Penicillin binding protein dimerisation domain"/>
    <property type="match status" value="1"/>
</dbReference>
<dbReference type="InterPro" id="IPR037532">
    <property type="entry name" value="FtsI_transpept"/>
</dbReference>
<name>A0A5E4UTV4_9BURK</name>
<evidence type="ECO:0000256" key="4">
    <source>
        <dbReference type="ARBA" id="ARBA00022618"/>
    </source>
</evidence>
<keyword evidence="12 16" id="KW-0472">Membrane</keyword>
<evidence type="ECO:0000256" key="2">
    <source>
        <dbReference type="ARBA" id="ARBA00022475"/>
    </source>
</evidence>
<keyword evidence="15 16" id="KW-0961">Cell wall biogenesis/degradation</keyword>
<dbReference type="UniPathway" id="UPA00219"/>
<dbReference type="InterPro" id="IPR001460">
    <property type="entry name" value="PCN-bd_Tpept"/>
</dbReference>
<evidence type="ECO:0000256" key="3">
    <source>
        <dbReference type="ARBA" id="ARBA00022519"/>
    </source>
</evidence>
<gene>
    <name evidence="16" type="primary">ftsI</name>
    <name evidence="19" type="ORF">PAQ31011_02200</name>
</gene>
<feature type="domain" description="Penicillin-binding protein dimerisation" evidence="18">
    <location>
        <begin position="75"/>
        <end position="222"/>
    </location>
</feature>
<evidence type="ECO:0000256" key="8">
    <source>
        <dbReference type="ARBA" id="ARBA00022801"/>
    </source>
</evidence>
<dbReference type="GO" id="GO:0005886">
    <property type="term" value="C:plasma membrane"/>
    <property type="evidence" value="ECO:0007669"/>
    <property type="project" value="UniProtKB-UniRule"/>
</dbReference>
<dbReference type="Gene3D" id="3.90.1310.10">
    <property type="entry name" value="Penicillin-binding protein 2a (Domain 2)"/>
    <property type="match status" value="1"/>
</dbReference>
<dbReference type="GO" id="GO:0043093">
    <property type="term" value="P:FtsZ-dependent cytokinesis"/>
    <property type="evidence" value="ECO:0007669"/>
    <property type="project" value="UniProtKB-UniRule"/>
</dbReference>
<keyword evidence="6 16" id="KW-0645">Protease</keyword>
<dbReference type="SUPFAM" id="SSF56601">
    <property type="entry name" value="beta-lactamase/transpeptidase-like"/>
    <property type="match status" value="1"/>
</dbReference>
<keyword evidence="8 16" id="KW-0378">Hydrolase</keyword>
<dbReference type="InterPro" id="IPR012338">
    <property type="entry name" value="Beta-lactam/transpept-like"/>
</dbReference>
<organism evidence="19 20">
    <name type="scientific">Pandoraea aquatica</name>
    <dbReference type="NCBI Taxonomy" id="2508290"/>
    <lineage>
        <taxon>Bacteria</taxon>
        <taxon>Pseudomonadati</taxon>
        <taxon>Pseudomonadota</taxon>
        <taxon>Betaproteobacteria</taxon>
        <taxon>Burkholderiales</taxon>
        <taxon>Burkholderiaceae</taxon>
        <taxon>Pandoraea</taxon>
    </lineage>
</organism>
<dbReference type="GO" id="GO:0008955">
    <property type="term" value="F:peptidoglycan glycosyltransferase activity"/>
    <property type="evidence" value="ECO:0007669"/>
    <property type="project" value="InterPro"/>
</dbReference>
<evidence type="ECO:0000256" key="7">
    <source>
        <dbReference type="ARBA" id="ARBA00022692"/>
    </source>
</evidence>
<evidence type="ECO:0000259" key="17">
    <source>
        <dbReference type="Pfam" id="PF00905"/>
    </source>
</evidence>
<reference evidence="19 20" key="1">
    <citation type="submission" date="2019-08" db="EMBL/GenBank/DDBJ databases">
        <authorList>
            <person name="Peeters C."/>
        </authorList>
    </citation>
    <scope>NUCLEOTIDE SEQUENCE [LARGE SCALE GENOMIC DNA]</scope>
    <source>
        <strain evidence="19 20">LMG 31011</strain>
    </source>
</reference>
<sequence length="591" mass="64332">MIRRKDAKAKTKDVQFSASPVLSVRLPMWRSKMLVFVIFGAFASLVARAFWIQGPGNAFYQRQGESRYERTLEMSATRGKVFDRNGQVLATSLPVKAIWAIPEDVPDDVSAQQVRQLSKLLEMSESDLHRKFNQEKSFVYVKRQVLPDVAKQVADLDIPGVYQRKEYKRFYPEGEIAAHVVGFTNVEDIGQEGVELSMQKDLAATPGSRRVIKDRLGRVVEDIDILAQPRDGHDITLSIDSKIQFLAYSELKDAMERTGAKAASAVVLDVRTGEVLALANLPTYNPNNRTNLTGAQLRNRVITDTFEPGSIMKPITIAAAMENGYVKPTSTVMTTGRANFFGANITDTHDYGLLTVAGVIQKSSNIGTAKIALMMKPQDMWDMFTSVGLGQAPKLGFPGAVAGRLRPAKSWRPIEQATMGYGYGLSASLIQLARAYTVFAHDGELLPISIYKTDGSTVKGTPVISPATAREVRKMLEMVTSPGGTATRAQVIGYRVGGKTGTAYKQSGKGYDKSKYRASFVGMAPMSEPRIIVAVTLDEPGRGSHYGGVAAGPAFASIVGGTLRALNVVPDSPVTKLVVSDKVEESEPWAP</sequence>
<comment type="catalytic activity">
    <reaction evidence="16">
        <text>Preferential cleavage: (Ac)2-L-Lys-D-Ala-|-D-Ala. Also transpeptidation of peptidyl-alanyl moieties that are N-acyl substituents of D-alanine.</text>
        <dbReference type="EC" id="3.4.16.4"/>
    </reaction>
</comment>
<dbReference type="GO" id="GO:0008658">
    <property type="term" value="F:penicillin binding"/>
    <property type="evidence" value="ECO:0007669"/>
    <property type="project" value="InterPro"/>
</dbReference>
<proteinExistence type="inferred from homology"/>
<evidence type="ECO:0000256" key="10">
    <source>
        <dbReference type="ARBA" id="ARBA00022984"/>
    </source>
</evidence>
<evidence type="ECO:0000256" key="6">
    <source>
        <dbReference type="ARBA" id="ARBA00022670"/>
    </source>
</evidence>
<evidence type="ECO:0000256" key="11">
    <source>
        <dbReference type="ARBA" id="ARBA00022989"/>
    </source>
</evidence>
<dbReference type="InterPro" id="IPR005311">
    <property type="entry name" value="PBP_dimer"/>
</dbReference>
<evidence type="ECO:0000256" key="15">
    <source>
        <dbReference type="ARBA" id="ARBA00023316"/>
    </source>
</evidence>
<keyword evidence="14 16" id="KW-0131">Cell cycle</keyword>
<dbReference type="HAMAP" id="MF_02080">
    <property type="entry name" value="FtsI_transpept"/>
    <property type="match status" value="1"/>
</dbReference>
<evidence type="ECO:0000256" key="5">
    <source>
        <dbReference type="ARBA" id="ARBA00022645"/>
    </source>
</evidence>
<evidence type="ECO:0000313" key="20">
    <source>
        <dbReference type="Proteomes" id="UP000366819"/>
    </source>
</evidence>
<evidence type="ECO:0000256" key="9">
    <source>
        <dbReference type="ARBA" id="ARBA00022960"/>
    </source>
</evidence>
<dbReference type="GO" id="GO:0006508">
    <property type="term" value="P:proteolysis"/>
    <property type="evidence" value="ECO:0007669"/>
    <property type="project" value="UniProtKB-KW"/>
</dbReference>
<dbReference type="Gene3D" id="1.10.150.770">
    <property type="match status" value="1"/>
</dbReference>
<comment type="subcellular location">
    <subcellularLocation>
        <location evidence="1">Membrane</location>
    </subcellularLocation>
</comment>
<dbReference type="InterPro" id="IPR050515">
    <property type="entry name" value="Beta-lactam/transpept"/>
</dbReference>
<keyword evidence="7 16" id="KW-0812">Transmembrane</keyword>
<dbReference type="PANTHER" id="PTHR30627:SF1">
    <property type="entry name" value="PEPTIDOGLYCAN D,D-TRANSPEPTIDASE FTSI"/>
    <property type="match status" value="1"/>
</dbReference>
<evidence type="ECO:0000256" key="16">
    <source>
        <dbReference type="HAMAP-Rule" id="MF_02080"/>
    </source>
</evidence>
<evidence type="ECO:0000256" key="1">
    <source>
        <dbReference type="ARBA" id="ARBA00004370"/>
    </source>
</evidence>
<keyword evidence="10 16" id="KW-0573">Peptidoglycan synthesis</keyword>
<keyword evidence="13 16" id="KW-0717">Septation</keyword>
<keyword evidence="5 16" id="KW-0121">Carboxypeptidase</keyword>
<dbReference type="Pfam" id="PF03717">
    <property type="entry name" value="PBP_dimer"/>
    <property type="match status" value="1"/>
</dbReference>
<keyword evidence="3 16" id="KW-0997">Cell inner membrane</keyword>
<dbReference type="Pfam" id="PF00905">
    <property type="entry name" value="Transpeptidase"/>
    <property type="match status" value="1"/>
</dbReference>
<dbReference type="InterPro" id="IPR036138">
    <property type="entry name" value="PBP_dimer_sf"/>
</dbReference>
<dbReference type="Gene3D" id="3.40.710.10">
    <property type="entry name" value="DD-peptidase/beta-lactamase superfamily"/>
    <property type="match status" value="1"/>
</dbReference>
<dbReference type="OrthoDB" id="9789078at2"/>